<dbReference type="PROSITE" id="PS50003">
    <property type="entry name" value="PH_DOMAIN"/>
    <property type="match status" value="1"/>
</dbReference>
<dbReference type="OMA" id="KPFHDRP"/>
<dbReference type="GO" id="GO:0005543">
    <property type="term" value="F:phospholipid binding"/>
    <property type="evidence" value="ECO:0000318"/>
    <property type="project" value="GO_Central"/>
</dbReference>
<evidence type="ECO:0000313" key="4">
    <source>
        <dbReference type="Proteomes" id="UP000001064"/>
    </source>
</evidence>
<dbReference type="FunFam" id="2.30.29.30:FF:000710">
    <property type="entry name" value="Serine/threonine-protein kinase pakC"/>
    <property type="match status" value="1"/>
</dbReference>
<dbReference type="GO" id="GO:0043325">
    <property type="term" value="F:phosphatidylinositol-3,4-bisphosphate binding"/>
    <property type="evidence" value="ECO:0000318"/>
    <property type="project" value="GO_Central"/>
</dbReference>
<dbReference type="PANTHER" id="PTHR14336">
    <property type="entry name" value="TANDEM PH DOMAIN CONTAINING PROTEIN"/>
    <property type="match status" value="1"/>
</dbReference>
<dbReference type="RefSeq" id="XP_003290033.1">
    <property type="nucleotide sequence ID" value="XM_003289985.1"/>
</dbReference>
<organism evidence="3 4">
    <name type="scientific">Dictyostelium purpureum</name>
    <name type="common">Slime mold</name>
    <dbReference type="NCBI Taxonomy" id="5786"/>
    <lineage>
        <taxon>Eukaryota</taxon>
        <taxon>Amoebozoa</taxon>
        <taxon>Evosea</taxon>
        <taxon>Eumycetozoa</taxon>
        <taxon>Dictyostelia</taxon>
        <taxon>Dictyosteliales</taxon>
        <taxon>Dictyosteliaceae</taxon>
        <taxon>Dictyostelium</taxon>
    </lineage>
</organism>
<feature type="compositionally biased region" description="Basic and acidic residues" evidence="1">
    <location>
        <begin position="11"/>
        <end position="22"/>
    </location>
</feature>
<dbReference type="GO" id="GO:0005886">
    <property type="term" value="C:plasma membrane"/>
    <property type="evidence" value="ECO:0000318"/>
    <property type="project" value="GO_Central"/>
</dbReference>
<accession>F0ZRI9</accession>
<dbReference type="Gene3D" id="2.30.29.30">
    <property type="entry name" value="Pleckstrin-homology domain (PH domain)/Phosphotyrosine-binding domain (PTB)"/>
    <property type="match status" value="1"/>
</dbReference>
<feature type="compositionally biased region" description="Low complexity" evidence="1">
    <location>
        <begin position="1"/>
        <end position="10"/>
    </location>
</feature>
<name>F0ZRI9_DICPU</name>
<dbReference type="PANTHER" id="PTHR14336:SF16">
    <property type="entry name" value="PH DOMAIN-CONTAINING PROTEIN"/>
    <property type="match status" value="1"/>
</dbReference>
<feature type="domain" description="PH" evidence="2">
    <location>
        <begin position="137"/>
        <end position="233"/>
    </location>
</feature>
<dbReference type="SMART" id="SM00233">
    <property type="entry name" value="PH"/>
    <property type="match status" value="1"/>
</dbReference>
<reference evidence="4" key="1">
    <citation type="journal article" date="2011" name="Genome Biol.">
        <title>Comparative genomics of the social amoebae Dictyostelium discoideum and Dictyostelium purpureum.</title>
        <authorList>
            <consortium name="US DOE Joint Genome Institute (JGI-PGF)"/>
            <person name="Sucgang R."/>
            <person name="Kuo A."/>
            <person name="Tian X."/>
            <person name="Salerno W."/>
            <person name="Parikh A."/>
            <person name="Feasley C.L."/>
            <person name="Dalin E."/>
            <person name="Tu H."/>
            <person name="Huang E."/>
            <person name="Barry K."/>
            <person name="Lindquist E."/>
            <person name="Shapiro H."/>
            <person name="Bruce D."/>
            <person name="Schmutz J."/>
            <person name="Salamov A."/>
            <person name="Fey P."/>
            <person name="Gaudet P."/>
            <person name="Anjard C."/>
            <person name="Babu M.M."/>
            <person name="Basu S."/>
            <person name="Bushmanova Y."/>
            <person name="van der Wel H."/>
            <person name="Katoh-Kurasawa M."/>
            <person name="Dinh C."/>
            <person name="Coutinho P.M."/>
            <person name="Saito T."/>
            <person name="Elias M."/>
            <person name="Schaap P."/>
            <person name="Kay R.R."/>
            <person name="Henrissat B."/>
            <person name="Eichinger L."/>
            <person name="Rivero F."/>
            <person name="Putnam N.H."/>
            <person name="West C.M."/>
            <person name="Loomis W.F."/>
            <person name="Chisholm R.L."/>
            <person name="Shaulsky G."/>
            <person name="Strassmann J.E."/>
            <person name="Queller D.C."/>
            <person name="Kuspa A."/>
            <person name="Grigoriev I.V."/>
        </authorList>
    </citation>
    <scope>NUCLEOTIDE SEQUENCE [LARGE SCALE GENOMIC DNA]</scope>
    <source>
        <strain evidence="4">QSDP1</strain>
    </source>
</reference>
<sequence length="245" mass="27990">MESGLENLSLEEQKELKEKQEQEDINNSYNNSTTNTKSELNKQMEILKNNNIDGNDSNVNSEYTTDSINNKDNNSNSNISSNENTSNDTLSEIDSLPSSPSIRSSGVFSASSSSSFSNLGALVSPGGQAKLQQQQKRKVIEGELVKRGHIFPSWRTRWFKIENGYLLYFKSKEEPEPIDRVPLRGSRVSKKPFHDRPNTFELFATTMRKVFLLQAKDVDDLDFWIDEIIKEIEYTRSLYSRTIQT</sequence>
<gene>
    <name evidence="3" type="ORF">DICPUDRAFT_154513</name>
</gene>
<evidence type="ECO:0000313" key="3">
    <source>
        <dbReference type="EMBL" id="EGC33462.1"/>
    </source>
</evidence>
<dbReference type="OrthoDB" id="185175at2759"/>
<keyword evidence="4" id="KW-1185">Reference proteome</keyword>
<dbReference type="InterPro" id="IPR001849">
    <property type="entry name" value="PH_domain"/>
</dbReference>
<feature type="region of interest" description="Disordered" evidence="1">
    <location>
        <begin position="1"/>
        <end position="104"/>
    </location>
</feature>
<dbReference type="Proteomes" id="UP000001064">
    <property type="component" value="Unassembled WGS sequence"/>
</dbReference>
<dbReference type="EMBL" id="GL871141">
    <property type="protein sequence ID" value="EGC33462.1"/>
    <property type="molecule type" value="Genomic_DNA"/>
</dbReference>
<feature type="compositionally biased region" description="Low complexity" evidence="1">
    <location>
        <begin position="49"/>
        <end position="104"/>
    </location>
</feature>
<protein>
    <recommendedName>
        <fullName evidence="2">PH domain-containing protein</fullName>
    </recommendedName>
</protein>
<dbReference type="SUPFAM" id="SSF50729">
    <property type="entry name" value="PH domain-like"/>
    <property type="match status" value="1"/>
</dbReference>
<evidence type="ECO:0000259" key="2">
    <source>
        <dbReference type="PROSITE" id="PS50003"/>
    </source>
</evidence>
<dbReference type="eggNOG" id="ENOG502RD7F">
    <property type="taxonomic scope" value="Eukaryota"/>
</dbReference>
<dbReference type="InParanoid" id="F0ZRI9"/>
<dbReference type="GeneID" id="10504389"/>
<feature type="compositionally biased region" description="Low complexity" evidence="1">
    <location>
        <begin position="26"/>
        <end position="38"/>
    </location>
</feature>
<evidence type="ECO:0000256" key="1">
    <source>
        <dbReference type="SAM" id="MobiDB-lite"/>
    </source>
</evidence>
<dbReference type="AlphaFoldDB" id="F0ZRI9"/>
<dbReference type="VEuPathDB" id="AmoebaDB:DICPUDRAFT_154513"/>
<dbReference type="InterPro" id="IPR011993">
    <property type="entry name" value="PH-like_dom_sf"/>
</dbReference>
<dbReference type="FunCoup" id="F0ZRI9">
    <property type="interactions" value="2"/>
</dbReference>
<dbReference type="Pfam" id="PF00169">
    <property type="entry name" value="PH"/>
    <property type="match status" value="1"/>
</dbReference>
<dbReference type="InterPro" id="IPR051707">
    <property type="entry name" value="PI-Interact_SigTrans_Reg"/>
</dbReference>
<dbReference type="KEGG" id="dpp:DICPUDRAFT_154513"/>
<proteinExistence type="predicted"/>